<evidence type="ECO:0000313" key="1">
    <source>
        <dbReference type="EMBL" id="MCI70193.1"/>
    </source>
</evidence>
<evidence type="ECO:0000313" key="2">
    <source>
        <dbReference type="Proteomes" id="UP000265520"/>
    </source>
</evidence>
<proteinExistence type="predicted"/>
<keyword evidence="2" id="KW-1185">Reference proteome</keyword>
<name>A0A392U9K6_9FABA</name>
<sequence>MLIQTPHSSKNSFDALQPSLSTIWVISTFKDRRFVVHEPFQSQIILPTSPGLLCYTIYNPTHSLLSHGVSHQL</sequence>
<dbReference type="Proteomes" id="UP000265520">
    <property type="component" value="Unassembled WGS sequence"/>
</dbReference>
<organism evidence="1 2">
    <name type="scientific">Trifolium medium</name>
    <dbReference type="NCBI Taxonomy" id="97028"/>
    <lineage>
        <taxon>Eukaryota</taxon>
        <taxon>Viridiplantae</taxon>
        <taxon>Streptophyta</taxon>
        <taxon>Embryophyta</taxon>
        <taxon>Tracheophyta</taxon>
        <taxon>Spermatophyta</taxon>
        <taxon>Magnoliopsida</taxon>
        <taxon>eudicotyledons</taxon>
        <taxon>Gunneridae</taxon>
        <taxon>Pentapetalae</taxon>
        <taxon>rosids</taxon>
        <taxon>fabids</taxon>
        <taxon>Fabales</taxon>
        <taxon>Fabaceae</taxon>
        <taxon>Papilionoideae</taxon>
        <taxon>50 kb inversion clade</taxon>
        <taxon>NPAAA clade</taxon>
        <taxon>Hologalegina</taxon>
        <taxon>IRL clade</taxon>
        <taxon>Trifolieae</taxon>
        <taxon>Trifolium</taxon>
    </lineage>
</organism>
<comment type="caution">
    <text evidence="1">The sequence shown here is derived from an EMBL/GenBank/DDBJ whole genome shotgun (WGS) entry which is preliminary data.</text>
</comment>
<feature type="non-terminal residue" evidence="1">
    <location>
        <position position="73"/>
    </location>
</feature>
<accession>A0A392U9K6</accession>
<reference evidence="1 2" key="1">
    <citation type="journal article" date="2018" name="Front. Plant Sci.">
        <title>Red Clover (Trifolium pratense) and Zigzag Clover (T. medium) - A Picture of Genomic Similarities and Differences.</title>
        <authorList>
            <person name="Dluhosova J."/>
            <person name="Istvanek J."/>
            <person name="Nedelnik J."/>
            <person name="Repkova J."/>
        </authorList>
    </citation>
    <scope>NUCLEOTIDE SEQUENCE [LARGE SCALE GENOMIC DNA]</scope>
    <source>
        <strain evidence="2">cv. 10/8</strain>
        <tissue evidence="1">Leaf</tissue>
    </source>
</reference>
<dbReference type="AlphaFoldDB" id="A0A392U9K6"/>
<protein>
    <submittedName>
        <fullName evidence="1">Uncharacterized protein</fullName>
    </submittedName>
</protein>
<dbReference type="EMBL" id="LXQA010770547">
    <property type="protein sequence ID" value="MCI70193.1"/>
    <property type="molecule type" value="Genomic_DNA"/>
</dbReference>